<dbReference type="PROSITE" id="PS50011">
    <property type="entry name" value="PROTEIN_KINASE_DOM"/>
    <property type="match status" value="1"/>
</dbReference>
<gene>
    <name evidence="3" type="ORF">DH2020_002267</name>
</gene>
<dbReference type="EMBL" id="JABTTQ020000002">
    <property type="protein sequence ID" value="KAK6162426.1"/>
    <property type="molecule type" value="Genomic_DNA"/>
</dbReference>
<dbReference type="Gene3D" id="3.30.200.20">
    <property type="entry name" value="Phosphorylase Kinase, domain 1"/>
    <property type="match status" value="1"/>
</dbReference>
<dbReference type="PANTHER" id="PTHR48014">
    <property type="entry name" value="SERINE/THREONINE-PROTEIN KINASE FRAY2"/>
    <property type="match status" value="1"/>
</dbReference>
<reference evidence="3 4" key="1">
    <citation type="journal article" date="2021" name="Comput. Struct. Biotechnol. J.">
        <title>De novo genome assembly of the potent medicinal plant Rehmannia glutinosa using nanopore technology.</title>
        <authorList>
            <person name="Ma L."/>
            <person name="Dong C."/>
            <person name="Song C."/>
            <person name="Wang X."/>
            <person name="Zheng X."/>
            <person name="Niu Y."/>
            <person name="Chen S."/>
            <person name="Feng W."/>
        </authorList>
    </citation>
    <scope>NUCLEOTIDE SEQUENCE [LARGE SCALE GENOMIC DNA]</scope>
    <source>
        <strain evidence="3">DH-2019</strain>
    </source>
</reference>
<dbReference type="PANTHER" id="PTHR48014:SF7">
    <property type="entry name" value="SERINE_THREONINE-PROTEIN KINASE BLUS1"/>
    <property type="match status" value="1"/>
</dbReference>
<keyword evidence="4" id="KW-1185">Reference proteome</keyword>
<sequence length="337" mass="38723">MQDFLLVVFYQSNRMANSEKFNRNKDHYTTFSATVSTTDNTATICIANYVNPATGIQIPVGVKMFNLHKIEDIYSLTGEILEAEAFDHENTVNVHCSFKVMDELWIIMPTLPRFSLRSVIRSSFPKGIPKKSVYFILKQTLKALDYMHGNNKLHRNIDAGCIFLDEESRVKLAFRSLTYEENYSNESPGGYPRWTMAPELMFDYRKGSSKASDVWMLGLLALELFYGGIPAFDFEEFQFLVMGIEDEFGVLKKKENINNRRVLGSSRFTGKFGFLSCFSKRGKKIPEALGEFVGVCLSRDPKKRPTTNQLMEYELFQKISFEGEKSLAKLNKTWKYS</sequence>
<name>A0ABR0XT71_REHGL</name>
<dbReference type="InterPro" id="IPR047173">
    <property type="entry name" value="STRAD_A/B-like"/>
</dbReference>
<dbReference type="InterPro" id="IPR011009">
    <property type="entry name" value="Kinase-like_dom_sf"/>
</dbReference>
<dbReference type="Proteomes" id="UP001318860">
    <property type="component" value="Unassembled WGS sequence"/>
</dbReference>
<feature type="domain" description="Protein kinase" evidence="2">
    <location>
        <begin position="10"/>
        <end position="316"/>
    </location>
</feature>
<comment type="caution">
    <text evidence="3">The sequence shown here is derived from an EMBL/GenBank/DDBJ whole genome shotgun (WGS) entry which is preliminary data.</text>
</comment>
<comment type="similarity">
    <text evidence="1">Belongs to the protein kinase superfamily. STE Ser/Thr protein kinase family. STE20 subfamily.</text>
</comment>
<accession>A0ABR0XT71</accession>
<protein>
    <recommendedName>
        <fullName evidence="2">Protein kinase domain-containing protein</fullName>
    </recommendedName>
</protein>
<evidence type="ECO:0000256" key="1">
    <source>
        <dbReference type="ARBA" id="ARBA00008874"/>
    </source>
</evidence>
<proteinExistence type="inferred from homology"/>
<dbReference type="Gene3D" id="1.10.510.10">
    <property type="entry name" value="Transferase(Phosphotransferase) domain 1"/>
    <property type="match status" value="1"/>
</dbReference>
<dbReference type="InterPro" id="IPR000719">
    <property type="entry name" value="Prot_kinase_dom"/>
</dbReference>
<evidence type="ECO:0000313" key="4">
    <source>
        <dbReference type="Proteomes" id="UP001318860"/>
    </source>
</evidence>
<organism evidence="3 4">
    <name type="scientific">Rehmannia glutinosa</name>
    <name type="common">Chinese foxglove</name>
    <dbReference type="NCBI Taxonomy" id="99300"/>
    <lineage>
        <taxon>Eukaryota</taxon>
        <taxon>Viridiplantae</taxon>
        <taxon>Streptophyta</taxon>
        <taxon>Embryophyta</taxon>
        <taxon>Tracheophyta</taxon>
        <taxon>Spermatophyta</taxon>
        <taxon>Magnoliopsida</taxon>
        <taxon>eudicotyledons</taxon>
        <taxon>Gunneridae</taxon>
        <taxon>Pentapetalae</taxon>
        <taxon>asterids</taxon>
        <taxon>lamiids</taxon>
        <taxon>Lamiales</taxon>
        <taxon>Orobanchaceae</taxon>
        <taxon>Rehmannieae</taxon>
        <taxon>Rehmannia</taxon>
    </lineage>
</organism>
<evidence type="ECO:0000259" key="2">
    <source>
        <dbReference type="PROSITE" id="PS50011"/>
    </source>
</evidence>
<dbReference type="Pfam" id="PF00069">
    <property type="entry name" value="Pkinase"/>
    <property type="match status" value="1"/>
</dbReference>
<evidence type="ECO:0000313" key="3">
    <source>
        <dbReference type="EMBL" id="KAK6162426.1"/>
    </source>
</evidence>
<dbReference type="SUPFAM" id="SSF56112">
    <property type="entry name" value="Protein kinase-like (PK-like)"/>
    <property type="match status" value="1"/>
</dbReference>